<dbReference type="RefSeq" id="WP_110457218.1">
    <property type="nucleotide sequence ID" value="NZ_BPFB01000009.1"/>
</dbReference>
<evidence type="ECO:0008006" key="3">
    <source>
        <dbReference type="Google" id="ProtNLM"/>
    </source>
</evidence>
<evidence type="ECO:0000313" key="2">
    <source>
        <dbReference type="Proteomes" id="UP000761574"/>
    </source>
</evidence>
<reference evidence="1 2" key="1">
    <citation type="submission" date="2021-05" db="EMBL/GenBank/DDBJ databases">
        <title>Molecular characterization for Shewanella algae harboring chromosomal blaOXA-55-like strains isolated from clinical and environment sample.</title>
        <authorList>
            <person name="Ohama Y."/>
            <person name="Aoki K."/>
            <person name="Harada S."/>
            <person name="Moriya K."/>
            <person name="Ishii Y."/>
            <person name="Tateda K."/>
        </authorList>
    </citation>
    <scope>NUCLEOTIDE SEQUENCE [LARGE SCALE GENOMIC DNA]</scope>
    <source>
        <strain evidence="1 2">LMG 23746</strain>
    </source>
</reference>
<keyword evidence="2" id="KW-1185">Reference proteome</keyword>
<dbReference type="Proteomes" id="UP000761574">
    <property type="component" value="Unassembled WGS sequence"/>
</dbReference>
<dbReference type="InterPro" id="IPR021710">
    <property type="entry name" value="DUF3293"/>
</dbReference>
<gene>
    <name evidence="1" type="ORF">TUM4630_09800</name>
</gene>
<dbReference type="EMBL" id="BPFB01000009">
    <property type="protein sequence ID" value="GIU44347.1"/>
    <property type="molecule type" value="Genomic_DNA"/>
</dbReference>
<protein>
    <recommendedName>
        <fullName evidence="3">DUF3293 domain-containing protein</fullName>
    </recommendedName>
</protein>
<sequence length="143" mass="16347">MSTIDDHFWHSYQHTQFLLTQGFSPALSFAIITAHNPRGRVLSAPQNRLLDSQLQRHIIELKRPYRAIIGASYDRRHMEKSWAVPIEKPLAVALGRQFNQNAIYFVEGDQLQLVPCLLNYPELTMGAFSARVCLVSELPEIQS</sequence>
<organism evidence="1 2">
    <name type="scientific">Shewanella algidipiscicola</name>
    <dbReference type="NCBI Taxonomy" id="614070"/>
    <lineage>
        <taxon>Bacteria</taxon>
        <taxon>Pseudomonadati</taxon>
        <taxon>Pseudomonadota</taxon>
        <taxon>Gammaproteobacteria</taxon>
        <taxon>Alteromonadales</taxon>
        <taxon>Shewanellaceae</taxon>
        <taxon>Shewanella</taxon>
    </lineage>
</organism>
<proteinExistence type="predicted"/>
<evidence type="ECO:0000313" key="1">
    <source>
        <dbReference type="EMBL" id="GIU44347.1"/>
    </source>
</evidence>
<comment type="caution">
    <text evidence="1">The sequence shown here is derived from an EMBL/GenBank/DDBJ whole genome shotgun (WGS) entry which is preliminary data.</text>
</comment>
<accession>A0ABQ4P9V1</accession>
<name>A0ABQ4P9V1_9GAMM</name>
<dbReference type="Pfam" id="PF11697">
    <property type="entry name" value="DUF3293"/>
    <property type="match status" value="1"/>
</dbReference>